<evidence type="ECO:0000313" key="8">
    <source>
        <dbReference type="Proteomes" id="UP000199758"/>
    </source>
</evidence>
<dbReference type="InterPro" id="IPR052155">
    <property type="entry name" value="Biofilm_reg_signaling"/>
</dbReference>
<feature type="domain" description="PAS" evidence="3">
    <location>
        <begin position="480"/>
        <end position="523"/>
    </location>
</feature>
<keyword evidence="2" id="KW-1133">Transmembrane helix</keyword>
<dbReference type="CDD" id="cd00130">
    <property type="entry name" value="PAS"/>
    <property type="match status" value="3"/>
</dbReference>
<dbReference type="InterPro" id="IPR035965">
    <property type="entry name" value="PAS-like_dom_sf"/>
</dbReference>
<dbReference type="STRING" id="490188.SAMN04488068_1861"/>
<dbReference type="PROSITE" id="PS50112">
    <property type="entry name" value="PAS"/>
    <property type="match status" value="3"/>
</dbReference>
<name>A0A1M5NTN0_9GAMM</name>
<evidence type="ECO:0000259" key="5">
    <source>
        <dbReference type="PROSITE" id="PS50883"/>
    </source>
</evidence>
<reference evidence="7 8" key="1">
    <citation type="submission" date="2016-11" db="EMBL/GenBank/DDBJ databases">
        <authorList>
            <person name="Jaros S."/>
            <person name="Januszkiewicz K."/>
            <person name="Wedrychowicz H."/>
        </authorList>
    </citation>
    <scope>NUCLEOTIDE SEQUENCE [LARGE SCALE GENOMIC DNA]</scope>
    <source>
        <strain evidence="7 8">CGMCC 1.7049</strain>
    </source>
</reference>
<keyword evidence="2" id="KW-0472">Membrane</keyword>
<gene>
    <name evidence="7" type="ORF">SAMN04488068_1861</name>
</gene>
<dbReference type="GO" id="GO:0006355">
    <property type="term" value="P:regulation of DNA-templated transcription"/>
    <property type="evidence" value="ECO:0007669"/>
    <property type="project" value="InterPro"/>
</dbReference>
<feature type="domain" description="GGDEF" evidence="6">
    <location>
        <begin position="637"/>
        <end position="770"/>
    </location>
</feature>
<feature type="domain" description="PAS" evidence="3">
    <location>
        <begin position="230"/>
        <end position="285"/>
    </location>
</feature>
<proteinExistence type="predicted"/>
<dbReference type="SUPFAM" id="SSF141868">
    <property type="entry name" value="EAL domain-like"/>
    <property type="match status" value="1"/>
</dbReference>
<dbReference type="EMBL" id="FQWZ01000004">
    <property type="protein sequence ID" value="SHG92964.1"/>
    <property type="molecule type" value="Genomic_DNA"/>
</dbReference>
<dbReference type="GO" id="GO:0003824">
    <property type="term" value="F:catalytic activity"/>
    <property type="evidence" value="ECO:0007669"/>
    <property type="project" value="UniProtKB-ARBA"/>
</dbReference>
<evidence type="ECO:0000313" key="7">
    <source>
        <dbReference type="EMBL" id="SHG92964.1"/>
    </source>
</evidence>
<dbReference type="FunFam" id="3.30.70.270:FF:000001">
    <property type="entry name" value="Diguanylate cyclase domain protein"/>
    <property type="match status" value="1"/>
</dbReference>
<comment type="cofactor">
    <cofactor evidence="1">
        <name>Mg(2+)</name>
        <dbReference type="ChEBI" id="CHEBI:18420"/>
    </cofactor>
</comment>
<evidence type="ECO:0000259" key="3">
    <source>
        <dbReference type="PROSITE" id="PS50112"/>
    </source>
</evidence>
<dbReference type="SUPFAM" id="SSF55785">
    <property type="entry name" value="PYP-like sensor domain (PAS domain)"/>
    <property type="match status" value="3"/>
</dbReference>
<dbReference type="Gene3D" id="3.20.20.450">
    <property type="entry name" value="EAL domain"/>
    <property type="match status" value="1"/>
</dbReference>
<dbReference type="PROSITE" id="PS50887">
    <property type="entry name" value="GGDEF"/>
    <property type="match status" value="1"/>
</dbReference>
<feature type="domain" description="PAC" evidence="4">
    <location>
        <begin position="553"/>
        <end position="605"/>
    </location>
</feature>
<dbReference type="PROSITE" id="PS50113">
    <property type="entry name" value="PAC"/>
    <property type="match status" value="2"/>
</dbReference>
<feature type="domain" description="PAS" evidence="3">
    <location>
        <begin position="366"/>
        <end position="403"/>
    </location>
</feature>
<dbReference type="PANTHER" id="PTHR44757:SF2">
    <property type="entry name" value="BIOFILM ARCHITECTURE MAINTENANCE PROTEIN MBAA"/>
    <property type="match status" value="1"/>
</dbReference>
<dbReference type="Pfam" id="PF00563">
    <property type="entry name" value="EAL"/>
    <property type="match status" value="1"/>
</dbReference>
<dbReference type="InterPro" id="IPR001633">
    <property type="entry name" value="EAL_dom"/>
</dbReference>
<feature type="domain" description="EAL" evidence="5">
    <location>
        <begin position="779"/>
        <end position="1047"/>
    </location>
</feature>
<dbReference type="Pfam" id="PF00990">
    <property type="entry name" value="GGDEF"/>
    <property type="match status" value="1"/>
</dbReference>
<dbReference type="Pfam" id="PF00989">
    <property type="entry name" value="PAS"/>
    <property type="match status" value="1"/>
</dbReference>
<dbReference type="InterPro" id="IPR013767">
    <property type="entry name" value="PAS_fold"/>
</dbReference>
<dbReference type="InterPro" id="IPR035919">
    <property type="entry name" value="EAL_sf"/>
</dbReference>
<accession>A0A1M5NTN0</accession>
<dbReference type="NCBIfam" id="TIGR00254">
    <property type="entry name" value="GGDEF"/>
    <property type="match status" value="1"/>
</dbReference>
<dbReference type="SMART" id="SM00091">
    <property type="entry name" value="PAS"/>
    <property type="match status" value="3"/>
</dbReference>
<evidence type="ECO:0000259" key="4">
    <source>
        <dbReference type="PROSITE" id="PS50113"/>
    </source>
</evidence>
<protein>
    <submittedName>
        <fullName evidence="7">PAS domain S-box-containing protein/diguanylate cyclase (GGDEF) domain-containing protein</fullName>
    </submittedName>
</protein>
<dbReference type="InterPro" id="IPR000160">
    <property type="entry name" value="GGDEF_dom"/>
</dbReference>
<keyword evidence="8" id="KW-1185">Reference proteome</keyword>
<dbReference type="SMART" id="SM00267">
    <property type="entry name" value="GGDEF"/>
    <property type="match status" value="1"/>
</dbReference>
<dbReference type="SUPFAM" id="SSF55073">
    <property type="entry name" value="Nucleotide cyclase"/>
    <property type="match status" value="1"/>
</dbReference>
<feature type="transmembrane region" description="Helical" evidence="2">
    <location>
        <begin position="20"/>
        <end position="39"/>
    </location>
</feature>
<dbReference type="PANTHER" id="PTHR44757">
    <property type="entry name" value="DIGUANYLATE CYCLASE DGCP"/>
    <property type="match status" value="1"/>
</dbReference>
<dbReference type="InterPro" id="IPR029787">
    <property type="entry name" value="Nucleotide_cyclase"/>
</dbReference>
<dbReference type="AlphaFoldDB" id="A0A1M5NTN0"/>
<keyword evidence="2" id="KW-0812">Transmembrane</keyword>
<dbReference type="SMART" id="SM00052">
    <property type="entry name" value="EAL"/>
    <property type="match status" value="1"/>
</dbReference>
<dbReference type="InterPro" id="IPR000014">
    <property type="entry name" value="PAS"/>
</dbReference>
<dbReference type="PROSITE" id="PS50883">
    <property type="entry name" value="EAL"/>
    <property type="match status" value="1"/>
</dbReference>
<evidence type="ECO:0000259" key="6">
    <source>
        <dbReference type="PROSITE" id="PS50887"/>
    </source>
</evidence>
<sequence>MPDSAAADRRLRRARLSSPPIIAAGSLAIALLVLGLWQLTSAYRLSFSLDSEAARRRIEPALIEAYRNRDADQLQQTARALLAESSLRLTYLTVVSPEGVVLAVAERYQIDWPSWISDSVKRSAHDLIYGLTGRFERAPVAAPGSGIGQINFMVSPGLVQSVRDSAVRQLALAALANWALALTAAAGGLWLLRRWTPPPAPWVQRLDPEYRPPQMPFSAGEIEERVWDNLHQRAGSMLDEVGRGMLVVDRDAGVRYLNLTAQRLTGWALNDVIGRLVYSVFHSSDDRHTSALTPAELCIRENEASGPTEMRLRSRDGTQRPVEVMAIPLRRPNGSIHGAVMLFSDITDREVRIDQLRRQARLSQGVIDHLVEGVLTTDPAGVIRFANARALRMFGYSREDLDGVTVAKLMPVPFLNAPSVRITDYIGAERAAGLPKVVGWRRDATTFPVELVVQPMTIDHSQGLLMIVRDITERLRSENLAQRLGRLLDAAAEEVYIFDAQSLFFVEVNRGARRNLGYHPSEMTRMTPLSISEELDTETFLNYLGRLRSGESEHVTYRCKHRRADGSGYPVEVRLNFSREEEPPVFMAIAVDITEREQAEQRLRYLAHHDVLTGLPNRATLQDRLGQAMLAARRSNRLVAVLFMDVDRFKSFNDTYGHEVGDSVLRQVASRLSSLLRASDTVARLGGDEFVVIAAGLRAESDAAVLARKIQRTFDAPIEVPGQQLQVTLSIGVSIFPVDDVDTETLLHHADLAMYEAKQSGPGQFCTYQVDVSPERRRRIELERGIASALALDEFDLELLPIVDAVSGSVRALIAGLVWDHPEYGRVVGDEVVGIARRAGLQAEIELWRLRALCDRFADVDASGPGVDRLSGVNPLVTLPSLIVPLSGAQLRHPDFRAQIDGLMQRGSWPRGGLIVASDADTLREARASAPELLRRLYAARVRLALLDDVASLCSALKQGGLPPLDLLMVDASYDADDLAADPVQAEALSQGLGIARASDVPTVVVGVNSVETAAWLRLQACSDIAGRGVQLPIASHRCLDWIETRSIEPL</sequence>
<organism evidence="7 8">
    <name type="scientific">Hydrocarboniphaga daqingensis</name>
    <dbReference type="NCBI Taxonomy" id="490188"/>
    <lineage>
        <taxon>Bacteria</taxon>
        <taxon>Pseudomonadati</taxon>
        <taxon>Pseudomonadota</taxon>
        <taxon>Gammaproteobacteria</taxon>
        <taxon>Nevskiales</taxon>
        <taxon>Nevskiaceae</taxon>
        <taxon>Hydrocarboniphaga</taxon>
    </lineage>
</organism>
<dbReference type="InterPro" id="IPR000700">
    <property type="entry name" value="PAS-assoc_C"/>
</dbReference>
<dbReference type="CDD" id="cd01949">
    <property type="entry name" value="GGDEF"/>
    <property type="match status" value="1"/>
</dbReference>
<dbReference type="Pfam" id="PF13426">
    <property type="entry name" value="PAS_9"/>
    <property type="match status" value="2"/>
</dbReference>
<dbReference type="SMART" id="SM00086">
    <property type="entry name" value="PAC"/>
    <property type="match status" value="3"/>
</dbReference>
<evidence type="ECO:0000256" key="1">
    <source>
        <dbReference type="ARBA" id="ARBA00001946"/>
    </source>
</evidence>
<dbReference type="InterPro" id="IPR043128">
    <property type="entry name" value="Rev_trsase/Diguanyl_cyclase"/>
</dbReference>
<dbReference type="Gene3D" id="3.30.70.270">
    <property type="match status" value="1"/>
</dbReference>
<evidence type="ECO:0000256" key="2">
    <source>
        <dbReference type="SAM" id="Phobius"/>
    </source>
</evidence>
<dbReference type="NCBIfam" id="TIGR00229">
    <property type="entry name" value="sensory_box"/>
    <property type="match status" value="3"/>
</dbReference>
<dbReference type="Gene3D" id="3.30.450.20">
    <property type="entry name" value="PAS domain"/>
    <property type="match status" value="3"/>
</dbReference>
<feature type="domain" description="PAC" evidence="4">
    <location>
        <begin position="306"/>
        <end position="358"/>
    </location>
</feature>
<dbReference type="InterPro" id="IPR001610">
    <property type="entry name" value="PAC"/>
</dbReference>
<dbReference type="Proteomes" id="UP000199758">
    <property type="component" value="Unassembled WGS sequence"/>
</dbReference>